<dbReference type="GO" id="GO:0005739">
    <property type="term" value="C:mitochondrion"/>
    <property type="evidence" value="ECO:0007669"/>
    <property type="project" value="TreeGrafter"/>
</dbReference>
<dbReference type="Gene3D" id="3.40.50.1970">
    <property type="match status" value="1"/>
</dbReference>
<keyword evidence="1" id="KW-0560">Oxidoreductase</keyword>
<dbReference type="InterPro" id="IPR039697">
    <property type="entry name" value="Alcohol_dehydrogenase_Fe"/>
</dbReference>
<dbReference type="GeneID" id="81361679"/>
<evidence type="ECO:0000256" key="1">
    <source>
        <dbReference type="ARBA" id="ARBA00023002"/>
    </source>
</evidence>
<dbReference type="EMBL" id="JAPQKI010000010">
    <property type="protein sequence ID" value="KAJ5085438.1"/>
    <property type="molecule type" value="Genomic_DNA"/>
</dbReference>
<name>A0A9W9JXQ2_9EURO</name>
<dbReference type="PANTHER" id="PTHR11496">
    <property type="entry name" value="ALCOHOL DEHYDROGENASE"/>
    <property type="match status" value="1"/>
</dbReference>
<protein>
    <recommendedName>
        <fullName evidence="2">Alcohol dehydrogenase iron-type/glycerol dehydrogenase GldA domain-containing protein</fullName>
    </recommendedName>
</protein>
<dbReference type="Proteomes" id="UP001149074">
    <property type="component" value="Unassembled WGS sequence"/>
</dbReference>
<dbReference type="Pfam" id="PF00465">
    <property type="entry name" value="Fe-ADH"/>
    <property type="match status" value="1"/>
</dbReference>
<reference evidence="3" key="1">
    <citation type="submission" date="2022-11" db="EMBL/GenBank/DDBJ databases">
        <authorList>
            <person name="Petersen C."/>
        </authorList>
    </citation>
    <scope>NUCLEOTIDE SEQUENCE</scope>
    <source>
        <strain evidence="3">IBT 30761</strain>
    </source>
</reference>
<organism evidence="3 4">
    <name type="scientific">Penicillium argentinense</name>
    <dbReference type="NCBI Taxonomy" id="1131581"/>
    <lineage>
        <taxon>Eukaryota</taxon>
        <taxon>Fungi</taxon>
        <taxon>Dikarya</taxon>
        <taxon>Ascomycota</taxon>
        <taxon>Pezizomycotina</taxon>
        <taxon>Eurotiomycetes</taxon>
        <taxon>Eurotiomycetidae</taxon>
        <taxon>Eurotiales</taxon>
        <taxon>Aspergillaceae</taxon>
        <taxon>Penicillium</taxon>
    </lineage>
</organism>
<dbReference type="PANTHER" id="PTHR11496:SF107">
    <property type="entry name" value="ALCOHOL DEHYDROGENASE, PUTATIVE (AFU_ORTHOLOGUE AFUA_1G06800)-RELATED"/>
    <property type="match status" value="1"/>
</dbReference>
<dbReference type="Gene3D" id="1.20.1090.10">
    <property type="entry name" value="Dehydroquinate synthase-like - alpha domain"/>
    <property type="match status" value="2"/>
</dbReference>
<sequence length="373" mass="40232">MSETVRPAFAGRERPLLSYGIAFPAAAANHVTVTFHASRVYMICSGSLARNTDSLDRLIAALGPEKVVGHRVGMQSHTLWSEVLEIVDEARNAKADLILTLGAGSLTDGAKIVALALANDIHTQDELETLAQGPSKRAEINAPTVPIISVPTSLSAGEYSNFAGGTKDSSRRKYSFQPPTRGPQLIILDPELAEATPDSIWISTGVRAVDHCVETLCAIVGTTSASDELAEHALGLLVPGLLRCKKDRSDRDAHLQCQLGSVDAMAASVCKFNAKYNANCDRQARVREFLLNDPVVSDVLHIRSVDIETADLGDILDAVIRELGMPRSLGDVHVGRDKLDALAAHSLHDRWCQSNPVPLKEKEQVLEILEMVV</sequence>
<feature type="domain" description="Alcohol dehydrogenase iron-type/glycerol dehydrogenase GldA" evidence="2">
    <location>
        <begin position="34"/>
        <end position="190"/>
    </location>
</feature>
<evidence type="ECO:0000259" key="2">
    <source>
        <dbReference type="Pfam" id="PF00465"/>
    </source>
</evidence>
<dbReference type="OrthoDB" id="339764at2759"/>
<dbReference type="GO" id="GO:0046872">
    <property type="term" value="F:metal ion binding"/>
    <property type="evidence" value="ECO:0007669"/>
    <property type="project" value="InterPro"/>
</dbReference>
<gene>
    <name evidence="3" type="ORF">N7532_010209</name>
</gene>
<accession>A0A9W9JXQ2</accession>
<dbReference type="RefSeq" id="XP_056470116.1">
    <property type="nucleotide sequence ID" value="XM_056622700.1"/>
</dbReference>
<comment type="caution">
    <text evidence="3">The sequence shown here is derived from an EMBL/GenBank/DDBJ whole genome shotgun (WGS) entry which is preliminary data.</text>
</comment>
<evidence type="ECO:0000313" key="4">
    <source>
        <dbReference type="Proteomes" id="UP001149074"/>
    </source>
</evidence>
<proteinExistence type="predicted"/>
<evidence type="ECO:0000313" key="3">
    <source>
        <dbReference type="EMBL" id="KAJ5085438.1"/>
    </source>
</evidence>
<dbReference type="SUPFAM" id="SSF56796">
    <property type="entry name" value="Dehydroquinate synthase-like"/>
    <property type="match status" value="1"/>
</dbReference>
<keyword evidence="4" id="KW-1185">Reference proteome</keyword>
<dbReference type="GO" id="GO:0004022">
    <property type="term" value="F:alcohol dehydrogenase (NAD+) activity"/>
    <property type="evidence" value="ECO:0007669"/>
    <property type="project" value="TreeGrafter"/>
</dbReference>
<reference evidence="3" key="2">
    <citation type="journal article" date="2023" name="IMA Fungus">
        <title>Comparative genomic study of the Penicillium genus elucidates a diverse pangenome and 15 lateral gene transfer events.</title>
        <authorList>
            <person name="Petersen C."/>
            <person name="Sorensen T."/>
            <person name="Nielsen M.R."/>
            <person name="Sondergaard T.E."/>
            <person name="Sorensen J.L."/>
            <person name="Fitzpatrick D.A."/>
            <person name="Frisvad J.C."/>
            <person name="Nielsen K.L."/>
        </authorList>
    </citation>
    <scope>NUCLEOTIDE SEQUENCE</scope>
    <source>
        <strain evidence="3">IBT 30761</strain>
    </source>
</reference>
<dbReference type="InterPro" id="IPR001670">
    <property type="entry name" value="ADH_Fe/GldA"/>
</dbReference>
<dbReference type="AlphaFoldDB" id="A0A9W9JXQ2"/>
<dbReference type="CDD" id="cd08192">
    <property type="entry name" value="MAR-like"/>
    <property type="match status" value="1"/>
</dbReference>